<keyword evidence="1" id="KW-1133">Transmembrane helix</keyword>
<keyword evidence="1" id="KW-0472">Membrane</keyword>
<proteinExistence type="predicted"/>
<comment type="caution">
    <text evidence="2">The sequence shown here is derived from an EMBL/GenBank/DDBJ whole genome shotgun (WGS) entry which is preliminary data.</text>
</comment>
<reference evidence="2 3" key="1">
    <citation type="journal article" date="2018" name="Nat. Biotechnol.">
        <title>A standardized bacterial taxonomy based on genome phylogeny substantially revises the tree of life.</title>
        <authorList>
            <person name="Parks D.H."/>
            <person name="Chuvochina M."/>
            <person name="Waite D.W."/>
            <person name="Rinke C."/>
            <person name="Skarshewski A."/>
            <person name="Chaumeil P.A."/>
            <person name="Hugenholtz P."/>
        </authorList>
    </citation>
    <scope>NUCLEOTIDE SEQUENCE [LARGE SCALE GENOMIC DNA]</scope>
    <source>
        <strain evidence="2">UBA9169</strain>
    </source>
</reference>
<evidence type="ECO:0000313" key="2">
    <source>
        <dbReference type="EMBL" id="HAR52155.1"/>
    </source>
</evidence>
<gene>
    <name evidence="2" type="ORF">DCS45_09810</name>
</gene>
<evidence type="ECO:0000256" key="1">
    <source>
        <dbReference type="SAM" id="Phobius"/>
    </source>
</evidence>
<feature type="transmembrane region" description="Helical" evidence="1">
    <location>
        <begin position="281"/>
        <end position="299"/>
    </location>
</feature>
<dbReference type="AlphaFoldDB" id="A0A348WC93"/>
<dbReference type="EMBL" id="DMVW01000097">
    <property type="protein sequence ID" value="HAR52155.1"/>
    <property type="molecule type" value="Genomic_DNA"/>
</dbReference>
<evidence type="ECO:0000313" key="3">
    <source>
        <dbReference type="Proteomes" id="UP000264719"/>
    </source>
</evidence>
<name>A0A348WC93_9RHOB</name>
<protein>
    <submittedName>
        <fullName evidence="2">Uncharacterized protein</fullName>
    </submittedName>
</protein>
<dbReference type="Proteomes" id="UP000264719">
    <property type="component" value="Unassembled WGS sequence"/>
</dbReference>
<organism evidence="2 3">
    <name type="scientific">Roseovarius nubinhibens</name>
    <dbReference type="NCBI Taxonomy" id="314263"/>
    <lineage>
        <taxon>Bacteria</taxon>
        <taxon>Pseudomonadati</taxon>
        <taxon>Pseudomonadota</taxon>
        <taxon>Alphaproteobacteria</taxon>
        <taxon>Rhodobacterales</taxon>
        <taxon>Roseobacteraceae</taxon>
        <taxon>Roseovarius</taxon>
    </lineage>
</organism>
<sequence length="306" mass="32889">MIAALRRNFGKMVGGSATARSMIAFLVLATVLILVSPSRTIQLQARTLSAQVELTSEPLAWDLTGATVCVPSEDVEAVATPPCGDGETVAGTIDGPVVWPRDQRLVLNWTPERMSIRLLTEAESWPVGTTLRVSWADAARNGALAFSGYLLLGQEMSAGATGYVLDGSYAIYEQGLVSGWIGWSPEITRDGEIRRGDQLQIICSPLFFQTCEGARIDGRSDQYRNTVMASISVDHDGMAGLHVVATGAEANSRLELAYAGRDRVLLIKPSWVERAAASSSLLALSLLFSLLAPLLLPLLERATRKS</sequence>
<keyword evidence="1" id="KW-0812">Transmembrane</keyword>
<accession>A0A348WC93</accession>